<name>A0AAW1VDG4_9CUCU</name>
<sequence>MRKEPGRPRGCITFPIAIATFWNIESSPIHIVLSLSELIPLTKLKTPKRTQHQPPPRAYGKVSAFNTFSKGTSMRK</sequence>
<proteinExistence type="predicted"/>
<dbReference type="EMBL" id="JARQZJ010000127">
    <property type="protein sequence ID" value="KAK9891126.1"/>
    <property type="molecule type" value="Genomic_DNA"/>
</dbReference>
<comment type="caution">
    <text evidence="1">The sequence shown here is derived from an EMBL/GenBank/DDBJ whole genome shotgun (WGS) entry which is preliminary data.</text>
</comment>
<dbReference type="AlphaFoldDB" id="A0AAW1VDG4"/>
<protein>
    <submittedName>
        <fullName evidence="1">Uncharacterized protein</fullName>
    </submittedName>
</protein>
<gene>
    <name evidence="1" type="ORF">WA026_013445</name>
</gene>
<evidence type="ECO:0000313" key="2">
    <source>
        <dbReference type="Proteomes" id="UP001431783"/>
    </source>
</evidence>
<reference evidence="1 2" key="1">
    <citation type="submission" date="2023-03" db="EMBL/GenBank/DDBJ databases">
        <title>Genome insight into feeding habits of ladybird beetles.</title>
        <authorList>
            <person name="Li H.-S."/>
            <person name="Huang Y.-H."/>
            <person name="Pang H."/>
        </authorList>
    </citation>
    <scope>NUCLEOTIDE SEQUENCE [LARGE SCALE GENOMIC DNA]</scope>
    <source>
        <strain evidence="1">SYSU_2023b</strain>
        <tissue evidence="1">Whole body</tissue>
    </source>
</reference>
<evidence type="ECO:0000313" key="1">
    <source>
        <dbReference type="EMBL" id="KAK9891126.1"/>
    </source>
</evidence>
<organism evidence="1 2">
    <name type="scientific">Henosepilachna vigintioctopunctata</name>
    <dbReference type="NCBI Taxonomy" id="420089"/>
    <lineage>
        <taxon>Eukaryota</taxon>
        <taxon>Metazoa</taxon>
        <taxon>Ecdysozoa</taxon>
        <taxon>Arthropoda</taxon>
        <taxon>Hexapoda</taxon>
        <taxon>Insecta</taxon>
        <taxon>Pterygota</taxon>
        <taxon>Neoptera</taxon>
        <taxon>Endopterygota</taxon>
        <taxon>Coleoptera</taxon>
        <taxon>Polyphaga</taxon>
        <taxon>Cucujiformia</taxon>
        <taxon>Coccinelloidea</taxon>
        <taxon>Coccinellidae</taxon>
        <taxon>Epilachninae</taxon>
        <taxon>Epilachnini</taxon>
        <taxon>Henosepilachna</taxon>
    </lineage>
</organism>
<dbReference type="Proteomes" id="UP001431783">
    <property type="component" value="Unassembled WGS sequence"/>
</dbReference>
<accession>A0AAW1VDG4</accession>
<keyword evidence="2" id="KW-1185">Reference proteome</keyword>